<dbReference type="KEGG" id="aht:ANTHELSMS3_00965"/>
<dbReference type="PANTHER" id="PTHR34203:SF15">
    <property type="entry name" value="SLL1173 PROTEIN"/>
    <property type="match status" value="1"/>
</dbReference>
<protein>
    <submittedName>
        <fullName evidence="2">Methyltransferase FkbM domain protein</fullName>
    </submittedName>
</protein>
<feature type="domain" description="Methyltransferase FkbM" evidence="1">
    <location>
        <begin position="57"/>
        <end position="209"/>
    </location>
</feature>
<dbReference type="GO" id="GO:0008168">
    <property type="term" value="F:methyltransferase activity"/>
    <property type="evidence" value="ECO:0007669"/>
    <property type="project" value="UniProtKB-KW"/>
</dbReference>
<dbReference type="OrthoDB" id="9812600at2"/>
<reference evidence="2 3" key="1">
    <citation type="submission" date="2017-07" db="EMBL/GenBank/DDBJ databases">
        <title>Genome Sequence of Antarctobacter heliothermus Strain SMS3 Isolated from a culture of the Diatom Skeletonema marinoi.</title>
        <authorList>
            <person name="Topel M."/>
            <person name="Pinder M.I.M."/>
            <person name="Johansson O.N."/>
            <person name="Kourtchenko O."/>
            <person name="Godhe A."/>
            <person name="Clarke A.K."/>
        </authorList>
    </citation>
    <scope>NUCLEOTIDE SEQUENCE [LARGE SCALE GENOMIC DNA]</scope>
    <source>
        <strain evidence="2 3">SMS3</strain>
    </source>
</reference>
<name>A0A222E143_9RHOB</name>
<evidence type="ECO:0000313" key="3">
    <source>
        <dbReference type="Proteomes" id="UP000203589"/>
    </source>
</evidence>
<organism evidence="2 3">
    <name type="scientific">Antarctobacter heliothermus</name>
    <dbReference type="NCBI Taxonomy" id="74033"/>
    <lineage>
        <taxon>Bacteria</taxon>
        <taxon>Pseudomonadati</taxon>
        <taxon>Pseudomonadota</taxon>
        <taxon>Alphaproteobacteria</taxon>
        <taxon>Rhodobacterales</taxon>
        <taxon>Roseobacteraceae</taxon>
        <taxon>Antarctobacter</taxon>
    </lineage>
</organism>
<dbReference type="InterPro" id="IPR029063">
    <property type="entry name" value="SAM-dependent_MTases_sf"/>
</dbReference>
<gene>
    <name evidence="2" type="ORF">ANTHELSMS3_00965</name>
</gene>
<dbReference type="AlphaFoldDB" id="A0A222E143"/>
<dbReference type="SUPFAM" id="SSF53335">
    <property type="entry name" value="S-adenosyl-L-methionine-dependent methyltransferases"/>
    <property type="match status" value="1"/>
</dbReference>
<keyword evidence="2" id="KW-0489">Methyltransferase</keyword>
<sequence>MEFDYRICVNEYGFYCVPDAYAKREIPKILAQGGVYEPNTLALLARRAQGGDIVTGGAFIGDFFPALARAVVPGSRVVSFEPNPLSFAAAQRTIELNGLTNVALAPVAVGETSGTLHLQLAREGGSATAARAKIVETDDEGETVPVEVVTLDALCPSDRIVSILHLDVEGHEKPALLGARRMIEQNAPMIVLEADRPWQRGMYAEFLAEHFPAQRYALCGGMERNVFFVAQG</sequence>
<dbReference type="PANTHER" id="PTHR34203">
    <property type="entry name" value="METHYLTRANSFERASE, FKBM FAMILY PROTEIN"/>
    <property type="match status" value="1"/>
</dbReference>
<dbReference type="NCBIfam" id="TIGR01444">
    <property type="entry name" value="fkbM_fam"/>
    <property type="match status" value="1"/>
</dbReference>
<dbReference type="Gene3D" id="3.40.50.150">
    <property type="entry name" value="Vaccinia Virus protein VP39"/>
    <property type="match status" value="1"/>
</dbReference>
<evidence type="ECO:0000259" key="1">
    <source>
        <dbReference type="Pfam" id="PF05050"/>
    </source>
</evidence>
<dbReference type="GO" id="GO:0032259">
    <property type="term" value="P:methylation"/>
    <property type="evidence" value="ECO:0007669"/>
    <property type="project" value="UniProtKB-KW"/>
</dbReference>
<dbReference type="Proteomes" id="UP000203589">
    <property type="component" value="Chromosome"/>
</dbReference>
<proteinExistence type="predicted"/>
<dbReference type="EMBL" id="CP022540">
    <property type="protein sequence ID" value="ASP19681.1"/>
    <property type="molecule type" value="Genomic_DNA"/>
</dbReference>
<keyword evidence="2" id="KW-0808">Transferase</keyword>
<accession>A0A222E143</accession>
<dbReference type="InterPro" id="IPR052514">
    <property type="entry name" value="SAM-dependent_MTase"/>
</dbReference>
<dbReference type="Pfam" id="PF05050">
    <property type="entry name" value="Methyltransf_21"/>
    <property type="match status" value="1"/>
</dbReference>
<keyword evidence="3" id="KW-1185">Reference proteome</keyword>
<evidence type="ECO:0000313" key="2">
    <source>
        <dbReference type="EMBL" id="ASP19681.1"/>
    </source>
</evidence>
<dbReference type="InterPro" id="IPR006342">
    <property type="entry name" value="FkbM_mtfrase"/>
</dbReference>
<dbReference type="RefSeq" id="WP_094033887.1">
    <property type="nucleotide sequence ID" value="NZ_CP022540.1"/>
</dbReference>